<dbReference type="EMBL" id="CAICTM010002303">
    <property type="protein sequence ID" value="CAB9528730.1"/>
    <property type="molecule type" value="Genomic_DNA"/>
</dbReference>
<dbReference type="InterPro" id="IPR009072">
    <property type="entry name" value="Histone-fold"/>
</dbReference>
<dbReference type="Proteomes" id="UP001153069">
    <property type="component" value="Unassembled WGS sequence"/>
</dbReference>
<keyword evidence="3" id="KW-1185">Reference proteome</keyword>
<evidence type="ECO:0000313" key="2">
    <source>
        <dbReference type="EMBL" id="CAB9528730.1"/>
    </source>
</evidence>
<dbReference type="AlphaFoldDB" id="A0A9N8HXT6"/>
<reference evidence="2" key="1">
    <citation type="submission" date="2020-06" db="EMBL/GenBank/DDBJ databases">
        <authorList>
            <consortium name="Plant Systems Biology data submission"/>
        </authorList>
    </citation>
    <scope>NUCLEOTIDE SEQUENCE</scope>
    <source>
        <strain evidence="2">D6</strain>
    </source>
</reference>
<name>A0A9N8HXT6_9STRA</name>
<evidence type="ECO:0000256" key="1">
    <source>
        <dbReference type="SAM" id="MobiDB-lite"/>
    </source>
</evidence>
<comment type="caution">
    <text evidence="2">The sequence shown here is derived from an EMBL/GenBank/DDBJ whole genome shotgun (WGS) entry which is preliminary data.</text>
</comment>
<proteinExistence type="predicted"/>
<dbReference type="Gene3D" id="1.10.20.10">
    <property type="entry name" value="Histone, subunit A"/>
    <property type="match status" value="1"/>
</dbReference>
<gene>
    <name evidence="2" type="ORF">SEMRO_2305_G322640.1</name>
</gene>
<dbReference type="GO" id="GO:0046982">
    <property type="term" value="F:protein heterodimerization activity"/>
    <property type="evidence" value="ECO:0007669"/>
    <property type="project" value="InterPro"/>
</dbReference>
<feature type="region of interest" description="Disordered" evidence="1">
    <location>
        <begin position="104"/>
        <end position="141"/>
    </location>
</feature>
<protein>
    <submittedName>
        <fullName evidence="2">Uncharacterized protein</fullName>
    </submittedName>
</protein>
<sequence>MSGGGGGRKRKQVNLLDPDFLQALIASSDNNNDDDEVLLQLTHGAYQGLQDCQEAFIQTLAQQLKEITSGDDKQGVRHVQQAQVEQAIRNMGLEDVLDDALEYLQQKQQREEEDEEGKPVKKRKAKKKIAAKAKKGKFTDEMAAEQERLLQASALRQQHDK</sequence>
<organism evidence="2 3">
    <name type="scientific">Seminavis robusta</name>
    <dbReference type="NCBI Taxonomy" id="568900"/>
    <lineage>
        <taxon>Eukaryota</taxon>
        <taxon>Sar</taxon>
        <taxon>Stramenopiles</taxon>
        <taxon>Ochrophyta</taxon>
        <taxon>Bacillariophyta</taxon>
        <taxon>Bacillariophyceae</taxon>
        <taxon>Bacillariophycidae</taxon>
        <taxon>Naviculales</taxon>
        <taxon>Naviculaceae</taxon>
        <taxon>Seminavis</taxon>
    </lineage>
</organism>
<accession>A0A9N8HXT6</accession>
<feature type="compositionally biased region" description="Basic residues" evidence="1">
    <location>
        <begin position="120"/>
        <end position="136"/>
    </location>
</feature>
<evidence type="ECO:0000313" key="3">
    <source>
        <dbReference type="Proteomes" id="UP001153069"/>
    </source>
</evidence>